<dbReference type="RefSeq" id="WP_091728867.1">
    <property type="nucleotide sequence ID" value="NZ_FNQE01000012.1"/>
</dbReference>
<dbReference type="AlphaFoldDB" id="A0A1H3P0F0"/>
<keyword evidence="1 4" id="KW-0808">Transferase</keyword>
<name>A0A1H3P0F0_9FIRM</name>
<dbReference type="GO" id="GO:0016740">
    <property type="term" value="F:transferase activity"/>
    <property type="evidence" value="ECO:0007669"/>
    <property type="project" value="UniProtKB-KW"/>
</dbReference>
<evidence type="ECO:0000313" key="5">
    <source>
        <dbReference type="Proteomes" id="UP000198625"/>
    </source>
</evidence>
<dbReference type="SUPFAM" id="SSF110857">
    <property type="entry name" value="Gamma-glutamyl cyclotransferase-like"/>
    <property type="match status" value="1"/>
</dbReference>
<evidence type="ECO:0000256" key="2">
    <source>
        <dbReference type="ARBA" id="ARBA00030602"/>
    </source>
</evidence>
<dbReference type="PANTHER" id="PTHR31544">
    <property type="entry name" value="AIG2-LIKE PROTEIN D"/>
    <property type="match status" value="1"/>
</dbReference>
<sequence>MRKLLNKANPSRENFNEFRIQMEESYNLFINQVEGKADVQALIVLIEELVSNQDSDGYWRLISSDDIPYDAKVEYWKYPTILFTSIMIKFQLNYPKLCNNLKGFDTTLIRALNILEKGKLVGHGFSSFSFRINAIKTLLKADIMRFIELYPEKHEKFTELIYFSKSEIEKLLKEGNTRFDYDEEFSLRMEDVLNKMNNKKKVFLFVYGTLMKSNRQKQSYLEEAEFRGEGILSGYSLYDLGYYPGIVESKDGRVKGEVYYISEDKIHELDIYEAEGLLYKRVIAQVYSDKNEKIDAYVYVYNQSIEGKTKIDFVYQPWFEGVAYIYTNYVWYACYGSNINKERFMKYILGDAIRSGCRDKTPPVDEKPIIVKYPIYFANHSSRWNNKGVAFLDISKRGKSYGKMYLITKEQFEEIHQQEGNGPSWYNKKVNLGFQGGIPIQTITHELRDIQEVIPSIDYLEVIKAGIRETYPKLKDVDIDVCLMKRYLKEECISILRYLRAQEHGVTIQKISDDLNKDIRSIISAAQDLIETKLIKQDGRSVRSGIAWNADEAIYYTIPDKRESIDKFIK</sequence>
<gene>
    <name evidence="4" type="ORF">SAMN05660462_01314</name>
</gene>
<dbReference type="InterPro" id="IPR013024">
    <property type="entry name" value="GGCT-like"/>
</dbReference>
<dbReference type="InterPro" id="IPR045038">
    <property type="entry name" value="AIG2-like"/>
</dbReference>
<evidence type="ECO:0000313" key="4">
    <source>
        <dbReference type="EMBL" id="SDY94500.1"/>
    </source>
</evidence>
<evidence type="ECO:0000256" key="1">
    <source>
        <dbReference type="ARBA" id="ARBA00022679"/>
    </source>
</evidence>
<dbReference type="InterPro" id="IPR036568">
    <property type="entry name" value="GGCT-like_sf"/>
</dbReference>
<dbReference type="PANTHER" id="PTHR31544:SF2">
    <property type="entry name" value="AIG2-LIKE PROTEIN D"/>
    <property type="match status" value="1"/>
</dbReference>
<feature type="domain" description="Gamma-glutamylcyclotransferase AIG2-like" evidence="3">
    <location>
        <begin position="204"/>
        <end position="310"/>
    </location>
</feature>
<keyword evidence="5" id="KW-1185">Reference proteome</keyword>
<dbReference type="STRING" id="415015.SAMN05660462_01314"/>
<accession>A0A1H3P0F0</accession>
<dbReference type="Proteomes" id="UP000198625">
    <property type="component" value="Unassembled WGS sequence"/>
</dbReference>
<dbReference type="Gene3D" id="3.10.490.10">
    <property type="entry name" value="Gamma-glutamyl cyclotransferase-like"/>
    <property type="match status" value="2"/>
</dbReference>
<organism evidence="4 5">
    <name type="scientific">Proteiniborus ethanoligenes</name>
    <dbReference type="NCBI Taxonomy" id="415015"/>
    <lineage>
        <taxon>Bacteria</taxon>
        <taxon>Bacillati</taxon>
        <taxon>Bacillota</taxon>
        <taxon>Clostridia</taxon>
        <taxon>Eubacteriales</taxon>
        <taxon>Proteiniborus</taxon>
    </lineage>
</organism>
<dbReference type="CDD" id="cd06661">
    <property type="entry name" value="GGCT_like"/>
    <property type="match status" value="1"/>
</dbReference>
<proteinExistence type="predicted"/>
<reference evidence="5" key="1">
    <citation type="submission" date="2016-10" db="EMBL/GenBank/DDBJ databases">
        <authorList>
            <person name="Varghese N."/>
            <person name="Submissions S."/>
        </authorList>
    </citation>
    <scope>NUCLEOTIDE SEQUENCE [LARGE SCALE GENOMIC DNA]</scope>
    <source>
        <strain evidence="5">DSM 21650</strain>
    </source>
</reference>
<dbReference type="EMBL" id="FNQE01000012">
    <property type="protein sequence ID" value="SDY94500.1"/>
    <property type="molecule type" value="Genomic_DNA"/>
</dbReference>
<dbReference type="InterPro" id="IPR009288">
    <property type="entry name" value="AIG2-like_dom"/>
</dbReference>
<dbReference type="Pfam" id="PF06094">
    <property type="entry name" value="GGACT"/>
    <property type="match status" value="1"/>
</dbReference>
<evidence type="ECO:0000259" key="3">
    <source>
        <dbReference type="Pfam" id="PF06094"/>
    </source>
</evidence>
<protein>
    <recommendedName>
        <fullName evidence="2">Putative gamma-glutamylcyclotransferase</fullName>
    </recommendedName>
</protein>
<dbReference type="OrthoDB" id="8538589at2"/>